<keyword evidence="2" id="KW-1185">Reference proteome</keyword>
<name>A0AAQ3UPZ8_PASNO</name>
<accession>A0AAQ3UPZ8</accession>
<proteinExistence type="predicted"/>
<dbReference type="Proteomes" id="UP001341281">
    <property type="component" value="Chromosome 09"/>
</dbReference>
<reference evidence="1 2" key="1">
    <citation type="submission" date="2024-02" db="EMBL/GenBank/DDBJ databases">
        <title>High-quality chromosome-scale genome assembly of Pensacola bahiagrass (Paspalum notatum Flugge var. saurae).</title>
        <authorList>
            <person name="Vega J.M."/>
            <person name="Podio M."/>
            <person name="Orjuela J."/>
            <person name="Siena L.A."/>
            <person name="Pessino S.C."/>
            <person name="Combes M.C."/>
            <person name="Mariac C."/>
            <person name="Albertini E."/>
            <person name="Pupilli F."/>
            <person name="Ortiz J.P.A."/>
            <person name="Leblanc O."/>
        </authorList>
    </citation>
    <scope>NUCLEOTIDE SEQUENCE [LARGE SCALE GENOMIC DNA]</scope>
    <source>
        <strain evidence="1">R1</strain>
        <tissue evidence="1">Leaf</tissue>
    </source>
</reference>
<dbReference type="AlphaFoldDB" id="A0AAQ3UPZ8"/>
<organism evidence="1 2">
    <name type="scientific">Paspalum notatum var. saurae</name>
    <dbReference type="NCBI Taxonomy" id="547442"/>
    <lineage>
        <taxon>Eukaryota</taxon>
        <taxon>Viridiplantae</taxon>
        <taxon>Streptophyta</taxon>
        <taxon>Embryophyta</taxon>
        <taxon>Tracheophyta</taxon>
        <taxon>Spermatophyta</taxon>
        <taxon>Magnoliopsida</taxon>
        <taxon>Liliopsida</taxon>
        <taxon>Poales</taxon>
        <taxon>Poaceae</taxon>
        <taxon>PACMAD clade</taxon>
        <taxon>Panicoideae</taxon>
        <taxon>Andropogonodae</taxon>
        <taxon>Paspaleae</taxon>
        <taxon>Paspalinae</taxon>
        <taxon>Paspalum</taxon>
    </lineage>
</organism>
<dbReference type="EMBL" id="CP144753">
    <property type="protein sequence ID" value="WVZ94295.1"/>
    <property type="molecule type" value="Genomic_DNA"/>
</dbReference>
<evidence type="ECO:0000313" key="1">
    <source>
        <dbReference type="EMBL" id="WVZ94295.1"/>
    </source>
</evidence>
<gene>
    <name evidence="1" type="ORF">U9M48_040201</name>
</gene>
<protein>
    <submittedName>
        <fullName evidence="1">Uncharacterized protein</fullName>
    </submittedName>
</protein>
<evidence type="ECO:0000313" key="2">
    <source>
        <dbReference type="Proteomes" id="UP001341281"/>
    </source>
</evidence>
<sequence length="66" mass="7075">MSPKPRPIEKPAQVGVNQVLGSDHATARSSSTVFFKLSTPISSIATLEHFPLLRVLAKTKVDLASC</sequence>